<dbReference type="GO" id="GO:0008484">
    <property type="term" value="F:sulfuric ester hydrolase activity"/>
    <property type="evidence" value="ECO:0007669"/>
    <property type="project" value="InterPro"/>
</dbReference>
<reference evidence="7" key="1">
    <citation type="submission" date="2020-11" db="EMBL/GenBank/DDBJ databases">
        <authorList>
            <person name="Tran Van P."/>
        </authorList>
    </citation>
    <scope>NUCLEOTIDE SEQUENCE</scope>
</reference>
<dbReference type="EMBL" id="OB660405">
    <property type="protein sequence ID" value="CAD7224599.1"/>
    <property type="molecule type" value="Genomic_DNA"/>
</dbReference>
<evidence type="ECO:0000256" key="1">
    <source>
        <dbReference type="ARBA" id="ARBA00001913"/>
    </source>
</evidence>
<accession>A0A7R8W572</accession>
<proteinExistence type="inferred from homology"/>
<dbReference type="InterPro" id="IPR047115">
    <property type="entry name" value="ARSB"/>
</dbReference>
<evidence type="ECO:0000256" key="2">
    <source>
        <dbReference type="ARBA" id="ARBA00008779"/>
    </source>
</evidence>
<dbReference type="Gene3D" id="3.40.720.10">
    <property type="entry name" value="Alkaline Phosphatase, subunit A"/>
    <property type="match status" value="2"/>
</dbReference>
<dbReference type="InterPro" id="IPR000917">
    <property type="entry name" value="Sulfatase_N"/>
</dbReference>
<dbReference type="SUPFAM" id="SSF53649">
    <property type="entry name" value="Alkaline phosphatase-like"/>
    <property type="match status" value="2"/>
</dbReference>
<dbReference type="GO" id="GO:0046872">
    <property type="term" value="F:metal ion binding"/>
    <property type="evidence" value="ECO:0007669"/>
    <property type="project" value="UniProtKB-KW"/>
</dbReference>
<dbReference type="OrthoDB" id="103349at2759"/>
<evidence type="ECO:0000256" key="4">
    <source>
        <dbReference type="ARBA" id="ARBA00022801"/>
    </source>
</evidence>
<evidence type="ECO:0000256" key="3">
    <source>
        <dbReference type="ARBA" id="ARBA00022723"/>
    </source>
</evidence>
<dbReference type="PANTHER" id="PTHR10342:SF273">
    <property type="entry name" value="RE14504P"/>
    <property type="match status" value="1"/>
</dbReference>
<evidence type="ECO:0000313" key="7">
    <source>
        <dbReference type="EMBL" id="CAD7224599.1"/>
    </source>
</evidence>
<evidence type="ECO:0000256" key="5">
    <source>
        <dbReference type="ARBA" id="ARBA00022837"/>
    </source>
</evidence>
<keyword evidence="3" id="KW-0479">Metal-binding</keyword>
<name>A0A7R8W572_9CRUS</name>
<dbReference type="PROSITE" id="PS00523">
    <property type="entry name" value="SULFATASE_1"/>
    <property type="match status" value="2"/>
</dbReference>
<dbReference type="InterPro" id="IPR017850">
    <property type="entry name" value="Alkaline_phosphatase_core_sf"/>
</dbReference>
<comment type="similarity">
    <text evidence="2">Belongs to the sulfatase family.</text>
</comment>
<sequence>MSSKLPILAFVLFLPPMSSSSVDTPEKPHIVIIVADDLRFFRMLILSRKGFNDVSFHGSSQIPTPNIDALAYTGRILNNYYVQPLCSPSRSALMTGFYPIHTGLYHGVINADEPYGLPLKFKILPEYLKDLSYRRHMVGKWHLGFHRHEFTPTFRGFETYFGPRTGNLDYWKHIHYLRVKRKKDNMWGFDMFHNTTASWSTVSQYATRLYTEKAEEIIEKHNKSEPLFLYFAHTGVHSATHDPPLEAPEETVRKFLHIKDTKRRTYAAMVSEVDQSVGRVVAALKEKRMLDNSMILFTTDNGGPAHGFNRNQASNWPLRGVKSQLWEGGVRGAALLWSPRLKSSGVSRDLLHITDWLPTLYAAAGGDPSTLQDVDGKNQWPTLALGKPSARKEVLLNIEGKNHALRMGKYKLIRGVLWPESENLSEKKFVKRSKSCPEIRGAAATRIETSCQLDEEPVMEDPVHDGPFSCSAKSSNKWVSNLTECVVCFEQDFPLKTLGEIPDHLINPGPLDDCGARPPKPTCPQNLQPCLFDVESDPCEYHNLVASKPNILAKLEARLKEYAATVVPDLKVPSDPMANPAKWEFIWACWKDFPGPIDNSSSFPYLWRRRIIMNPSLFVAVLCSFFSFCAGFGSSPRPHIIFILADDLGFNDVSFHGSTQIPTPNIDALAFTGKVLNNYYVQPICSPSRGALMTGYYPIHTGLQHLVICAECPYGLPLEYKLLPEYLRDLGYRTHAVGKWHLGFFQREYLPTSRGFESHFGQWTGSIDYYRHFHFSKLGVCRSNQFREESFLNFTGFDMHEGEEPNLEAVSTYITDVYSSVAEGIIAAHDVQEPLFLYVPHVAVHSAYDPEALQAPPEVVEQFSYIEDIQRRYFAAMTWKLDEAVGKIVEALRVKDMLQNSIIVFSTDNGGPAHGFGSNQASNWPLRGVKVQLWEGGVRGAGVIWSPLLQNSGVSQDMIHITDWLPTLYSAAGGDVSTIGAIDGVDQWATLSQDKGGSRSEVLLNIDNRIGSYALRIGPYKLVYGMARQKYSLRSWASFRPEVMLRAPLKDCGPRPDVPTCPQESSHPCLFDVEADPCEYHNLAEEKPEIVNELLARLAEYNATAVPPVNQPPDPAADPALWGGFWTNWGDYTKL</sequence>
<gene>
    <name evidence="7" type="ORF">CTOB1V02_LOCUS2556</name>
</gene>
<dbReference type="AlphaFoldDB" id="A0A7R8W572"/>
<dbReference type="PANTHER" id="PTHR10342">
    <property type="entry name" value="ARYLSULFATASE"/>
    <property type="match status" value="1"/>
</dbReference>
<keyword evidence="4" id="KW-0378">Hydrolase</keyword>
<organism evidence="7">
    <name type="scientific">Cyprideis torosa</name>
    <dbReference type="NCBI Taxonomy" id="163714"/>
    <lineage>
        <taxon>Eukaryota</taxon>
        <taxon>Metazoa</taxon>
        <taxon>Ecdysozoa</taxon>
        <taxon>Arthropoda</taxon>
        <taxon>Crustacea</taxon>
        <taxon>Oligostraca</taxon>
        <taxon>Ostracoda</taxon>
        <taxon>Podocopa</taxon>
        <taxon>Podocopida</taxon>
        <taxon>Cytherocopina</taxon>
        <taxon>Cytheroidea</taxon>
        <taxon>Cytherideidae</taxon>
        <taxon>Cyprideis</taxon>
    </lineage>
</organism>
<dbReference type="PROSITE" id="PS00149">
    <property type="entry name" value="SULFATASE_2"/>
    <property type="match status" value="1"/>
</dbReference>
<dbReference type="Gene3D" id="3.30.1120.10">
    <property type="match status" value="2"/>
</dbReference>
<dbReference type="CDD" id="cd16029">
    <property type="entry name" value="4-S"/>
    <property type="match status" value="2"/>
</dbReference>
<dbReference type="InterPro" id="IPR024607">
    <property type="entry name" value="Sulfatase_CS"/>
</dbReference>
<evidence type="ECO:0000256" key="6">
    <source>
        <dbReference type="ARBA" id="ARBA00023180"/>
    </source>
</evidence>
<keyword evidence="6" id="KW-0325">Glycoprotein</keyword>
<protein>
    <submittedName>
        <fullName evidence="7">Uncharacterized protein</fullName>
    </submittedName>
</protein>
<comment type="cofactor">
    <cofactor evidence="1">
        <name>Ca(2+)</name>
        <dbReference type="ChEBI" id="CHEBI:29108"/>
    </cofactor>
</comment>
<dbReference type="Pfam" id="PF00884">
    <property type="entry name" value="Sulfatase"/>
    <property type="match status" value="2"/>
</dbReference>
<keyword evidence="5" id="KW-0106">Calcium</keyword>